<protein>
    <submittedName>
        <fullName evidence="1">Uncharacterized protein</fullName>
    </submittedName>
</protein>
<reference evidence="1 2" key="1">
    <citation type="submission" date="2021-05" db="EMBL/GenBank/DDBJ databases">
        <title>Genome Assembly of Synthetic Allotetraploid Brassica napus Reveals Homoeologous Exchanges between Subgenomes.</title>
        <authorList>
            <person name="Davis J.T."/>
        </authorList>
    </citation>
    <scope>NUCLEOTIDE SEQUENCE [LARGE SCALE GENOMIC DNA]</scope>
    <source>
        <strain evidence="2">cv. Da-Ae</strain>
        <tissue evidence="1">Seedling</tissue>
    </source>
</reference>
<sequence length="206" mass="22577">MASQQVVHACPAMIQPSLWLGFRLRCHVRRSYLNSADEFRTREIAIAVGAKIHGSGAAEETAVVRTETPRSSPLLQLPSSLSHPIYFVFSVTAIHPINHLSIPKAYFEEPEAMAMNSVVQGFVINENNPLSASLTTLCRPRLNGTAFPLIRSDSDVAGHLRLIDGQHFPILQTFKLKELAENQSNGALISSTEVTKVETFTGDILA</sequence>
<accession>A0ABQ8DHY8</accession>
<evidence type="ECO:0000313" key="2">
    <source>
        <dbReference type="Proteomes" id="UP000824890"/>
    </source>
</evidence>
<dbReference type="Proteomes" id="UP000824890">
    <property type="component" value="Unassembled WGS sequence"/>
</dbReference>
<proteinExistence type="predicted"/>
<comment type="caution">
    <text evidence="1">The sequence shown here is derived from an EMBL/GenBank/DDBJ whole genome shotgun (WGS) entry which is preliminary data.</text>
</comment>
<organism evidence="1 2">
    <name type="scientific">Brassica napus</name>
    <name type="common">Rape</name>
    <dbReference type="NCBI Taxonomy" id="3708"/>
    <lineage>
        <taxon>Eukaryota</taxon>
        <taxon>Viridiplantae</taxon>
        <taxon>Streptophyta</taxon>
        <taxon>Embryophyta</taxon>
        <taxon>Tracheophyta</taxon>
        <taxon>Spermatophyta</taxon>
        <taxon>Magnoliopsida</taxon>
        <taxon>eudicotyledons</taxon>
        <taxon>Gunneridae</taxon>
        <taxon>Pentapetalae</taxon>
        <taxon>rosids</taxon>
        <taxon>malvids</taxon>
        <taxon>Brassicales</taxon>
        <taxon>Brassicaceae</taxon>
        <taxon>Brassiceae</taxon>
        <taxon>Brassica</taxon>
    </lineage>
</organism>
<name>A0ABQ8DHY8_BRANA</name>
<evidence type="ECO:0000313" key="1">
    <source>
        <dbReference type="EMBL" id="KAH0928948.1"/>
    </source>
</evidence>
<keyword evidence="2" id="KW-1185">Reference proteome</keyword>
<gene>
    <name evidence="1" type="ORF">HID58_014675</name>
</gene>
<dbReference type="EMBL" id="JAGKQM010000004">
    <property type="protein sequence ID" value="KAH0928948.1"/>
    <property type="molecule type" value="Genomic_DNA"/>
</dbReference>